<sequence length="58" mass="6600">MKNLRLGIFGFKVRKCGFLCRKLIIFKFLFLKFLCRHIFSFCCGHGAFAGGAARLPIS</sequence>
<gene>
    <name evidence="1" type="ORF">NMH_1204</name>
</gene>
<dbReference type="EMBL" id="AEQZ01000029">
    <property type="protein sequence ID" value="EFV63522.1"/>
    <property type="molecule type" value="Genomic_DNA"/>
</dbReference>
<name>E6MXW6_NEIMH</name>
<evidence type="ECO:0000313" key="2">
    <source>
        <dbReference type="Proteomes" id="UP000032707"/>
    </source>
</evidence>
<dbReference type="AlphaFoldDB" id="E6MXW6"/>
<organism evidence="1 2">
    <name type="scientific">Neisseria meningitidis serogroup B / serotype 15 (strain H44/76)</name>
    <dbReference type="NCBI Taxonomy" id="909420"/>
    <lineage>
        <taxon>Bacteria</taxon>
        <taxon>Pseudomonadati</taxon>
        <taxon>Pseudomonadota</taxon>
        <taxon>Betaproteobacteria</taxon>
        <taxon>Neisseriales</taxon>
        <taxon>Neisseriaceae</taxon>
        <taxon>Neisseria</taxon>
    </lineage>
</organism>
<evidence type="ECO:0000313" key="1">
    <source>
        <dbReference type="EMBL" id="EFV63522.1"/>
    </source>
</evidence>
<reference evidence="1 2" key="1">
    <citation type="journal article" date="2011" name="J. Bacteriol.">
        <title>Genome sequence of Neisseria meningitidis serogroup B strain H44/76.</title>
        <authorList>
            <person name="Piet J.R."/>
            <person name="Huis In 't Veld R.A."/>
            <person name="van Schaik B.D."/>
            <person name="van Kampen A.H."/>
            <person name="Baas F."/>
            <person name="van de Beek D."/>
            <person name="Pannekoek Y."/>
            <person name="van der Ende A."/>
        </authorList>
    </citation>
    <scope>NUCLEOTIDE SEQUENCE [LARGE SCALE GENOMIC DNA]</scope>
    <source>
        <strain evidence="1 2">H44/76</strain>
    </source>
</reference>
<dbReference type="Proteomes" id="UP000032707">
    <property type="component" value="Unassembled WGS sequence"/>
</dbReference>
<proteinExistence type="predicted"/>
<comment type="caution">
    <text evidence="1">The sequence shown here is derived from an EMBL/GenBank/DDBJ whole genome shotgun (WGS) entry which is preliminary data.</text>
</comment>
<accession>E6MXW6</accession>
<dbReference type="PATRIC" id="fig|909420.4.peg.1582"/>
<protein>
    <submittedName>
        <fullName evidence="1">Uncharacterized protein</fullName>
    </submittedName>
</protein>